<dbReference type="InterPro" id="IPR025161">
    <property type="entry name" value="IS402-like_dom"/>
</dbReference>
<feature type="compositionally biased region" description="Basic and acidic residues" evidence="1">
    <location>
        <begin position="131"/>
        <end position="140"/>
    </location>
</feature>
<dbReference type="PANTHER" id="PTHR46637">
    <property type="entry name" value="TIS1421-TRANSPOSASE PROTEIN A"/>
    <property type="match status" value="1"/>
</dbReference>
<evidence type="ECO:0000313" key="3">
    <source>
        <dbReference type="EMBL" id="CAA9299369.1"/>
    </source>
</evidence>
<feature type="domain" description="Insertion element IS402-like" evidence="2">
    <location>
        <begin position="6"/>
        <end position="77"/>
    </location>
</feature>
<protein>
    <submittedName>
        <fullName evidence="3">Mobile element protein</fullName>
    </submittedName>
</protein>
<dbReference type="NCBIfam" id="NF033580">
    <property type="entry name" value="transpos_IS5_3"/>
    <property type="match status" value="1"/>
</dbReference>
<dbReference type="InterPro" id="IPR052909">
    <property type="entry name" value="Transposase_6_like"/>
</dbReference>
<organism evidence="3">
    <name type="scientific">uncultured Chloroflexia bacterium</name>
    <dbReference type="NCBI Taxonomy" id="1672391"/>
    <lineage>
        <taxon>Bacteria</taxon>
        <taxon>Bacillati</taxon>
        <taxon>Chloroflexota</taxon>
        <taxon>Chloroflexia</taxon>
        <taxon>environmental samples</taxon>
    </lineage>
</organism>
<accession>A0A6J4KA06</accession>
<reference evidence="3" key="1">
    <citation type="submission" date="2020-02" db="EMBL/GenBank/DDBJ databases">
        <authorList>
            <person name="Meier V. D."/>
        </authorList>
    </citation>
    <scope>NUCLEOTIDE SEQUENCE</scope>
    <source>
        <strain evidence="3">AVDCRST_MAG26</strain>
    </source>
</reference>
<feature type="region of interest" description="Disordered" evidence="1">
    <location>
        <begin position="101"/>
        <end position="140"/>
    </location>
</feature>
<feature type="compositionally biased region" description="Low complexity" evidence="1">
    <location>
        <begin position="114"/>
        <end position="130"/>
    </location>
</feature>
<gene>
    <name evidence="3" type="ORF">AVDCRST_MAG26-4679</name>
</gene>
<evidence type="ECO:0000259" key="2">
    <source>
        <dbReference type="Pfam" id="PF13340"/>
    </source>
</evidence>
<evidence type="ECO:0000256" key="1">
    <source>
        <dbReference type="SAM" id="MobiDB-lite"/>
    </source>
</evidence>
<proteinExistence type="predicted"/>
<dbReference type="PANTHER" id="PTHR46637:SF1">
    <property type="entry name" value="BLL5188 PROTEIN"/>
    <property type="match status" value="1"/>
</dbReference>
<dbReference type="EMBL" id="CADCTK010001123">
    <property type="protein sequence ID" value="CAA9299369.1"/>
    <property type="molecule type" value="Genomic_DNA"/>
</dbReference>
<dbReference type="Pfam" id="PF13340">
    <property type="entry name" value="DUF4096"/>
    <property type="match status" value="1"/>
</dbReference>
<sequence>MSEFWLSDAQFERLRPLLPNKVRGVARVDDRRVISGIIHVVKSGGRWVDAPAGYGPKKTLYNRFVRWAEKGIWQELFVTLAAAGGPPAEVLIDSTHMKAHRSAAGGKGGRFSRRSASAGAAGRASSTRLATAKDGRSASS</sequence>
<dbReference type="AlphaFoldDB" id="A0A6J4KA06"/>
<name>A0A6J4KA06_9CHLR</name>